<gene>
    <name evidence="2" type="ORF">AArcSt2_09900</name>
</gene>
<reference evidence="2" key="2">
    <citation type="submission" date="2022-02" db="EMBL/GenBank/DDBJ databases">
        <authorList>
            <person name="Elcheninov A.G."/>
            <person name="Sorokin D.Y."/>
            <person name="Kublanov I.V."/>
        </authorList>
    </citation>
    <scope>NUCLEOTIDE SEQUENCE</scope>
    <source>
        <strain evidence="2">AArc-St2</strain>
    </source>
</reference>
<dbReference type="AlphaFoldDB" id="A0AAE3K8F8"/>
<reference evidence="2" key="1">
    <citation type="journal article" date="2022" name="Syst. Appl. Microbiol.">
        <title>Natronocalculus amylovorans gen. nov., sp. nov., and Natranaeroarchaeum aerophilus sp. nov., dominant culturable amylolytic natronoarchaea from hypersaline soda lakes in southwestern Siberia.</title>
        <authorList>
            <person name="Sorokin D.Y."/>
            <person name="Elcheninov A.G."/>
            <person name="Khizhniak T.V."/>
            <person name="Koenen M."/>
            <person name="Bale N.J."/>
            <person name="Damste J.S.S."/>
            <person name="Kublanov I.V."/>
        </authorList>
    </citation>
    <scope>NUCLEOTIDE SEQUENCE</scope>
    <source>
        <strain evidence="2">AArc-St2</strain>
    </source>
</reference>
<evidence type="ECO:0000259" key="1">
    <source>
        <dbReference type="Pfam" id="PF04313"/>
    </source>
</evidence>
<dbReference type="Pfam" id="PF04313">
    <property type="entry name" value="HSDR_N"/>
    <property type="match status" value="1"/>
</dbReference>
<name>A0AAE3K8F8_9EURY</name>
<dbReference type="GO" id="GO:0003677">
    <property type="term" value="F:DNA binding"/>
    <property type="evidence" value="ECO:0007669"/>
    <property type="project" value="UniProtKB-KW"/>
</dbReference>
<protein>
    <submittedName>
        <fullName evidence="2">Type I restriction enzyme HsdR N-terminal domain-containing protein</fullName>
    </submittedName>
</protein>
<feature type="domain" description="Restriction endonuclease type I HsdR N-terminal" evidence="1">
    <location>
        <begin position="49"/>
        <end position="119"/>
    </location>
</feature>
<dbReference type="GO" id="GO:0005524">
    <property type="term" value="F:ATP binding"/>
    <property type="evidence" value="ECO:0007669"/>
    <property type="project" value="UniProtKB-KW"/>
</dbReference>
<organism evidence="2 3">
    <name type="scientific">Natronocalculus amylovorans</name>
    <dbReference type="NCBI Taxonomy" id="2917812"/>
    <lineage>
        <taxon>Archaea</taxon>
        <taxon>Methanobacteriati</taxon>
        <taxon>Methanobacteriota</taxon>
        <taxon>Stenosarchaea group</taxon>
        <taxon>Halobacteria</taxon>
        <taxon>Halobacteriales</taxon>
        <taxon>Haloferacaceae</taxon>
        <taxon>Natronocalculus</taxon>
    </lineage>
</organism>
<dbReference type="GO" id="GO:0009307">
    <property type="term" value="P:DNA restriction-modification system"/>
    <property type="evidence" value="ECO:0007669"/>
    <property type="project" value="UniProtKB-KW"/>
</dbReference>
<keyword evidence="3" id="KW-1185">Reference proteome</keyword>
<dbReference type="InterPro" id="IPR007409">
    <property type="entry name" value="Restrct_endonuc_type1_HsdR_N"/>
</dbReference>
<dbReference type="RefSeq" id="WP_250584274.1">
    <property type="nucleotide sequence ID" value="NZ_JAKRVX010000003.1"/>
</dbReference>
<evidence type="ECO:0000313" key="2">
    <source>
        <dbReference type="EMBL" id="MCL9817257.1"/>
    </source>
</evidence>
<dbReference type="Proteomes" id="UP001203207">
    <property type="component" value="Unassembled WGS sequence"/>
</dbReference>
<proteinExistence type="predicted"/>
<accession>A0AAE3K8F8</accession>
<dbReference type="GO" id="GO:0009035">
    <property type="term" value="F:type I site-specific deoxyribonuclease activity"/>
    <property type="evidence" value="ECO:0007669"/>
    <property type="project" value="UniProtKB-EC"/>
</dbReference>
<evidence type="ECO:0000313" key="3">
    <source>
        <dbReference type="Proteomes" id="UP001203207"/>
    </source>
</evidence>
<sequence length="455" mass="51827">MEREAVREYIEHAQSIIDASPQMDEANTKAAILRDFLGLLGWNIPANTQLEYSVKAFGKTYKVDYALVLEGTPVAFLEAKGVDNSLGNKHREQLRAYLKNEDVNLGILTNGEDYEFYRRQVVDTKVNVNTLAKTDLQNLCERVTILRAFTKDAIENNEWVKILNRITELRDARDTLGRDKDDLATEIAELLANNVSETLSQPAESQAKEMIDRLIDNIEEEIESPDSGGGGVVGAIRRQNISGPDNAKVAVFPSRESGLKFLTENNAWGFVRIGGKPDYVAMYLSRDAQEVRYLAKVKEIVSPENAQLRREPESYVDRKEIEDGKRVVVFEKNSLYELEDPIPFKNKWPQSLQYTTLGELRTAETTDDLFADDSKRREEPNSKEEFVLRAVRANPGRSLRSIHRTVAKFDESPIEWDDEWGESRTDVQTALQNLRDLNLVRLDNRSWLPVNSDEV</sequence>
<dbReference type="EMBL" id="JAKRVX010000003">
    <property type="protein sequence ID" value="MCL9817257.1"/>
    <property type="molecule type" value="Genomic_DNA"/>
</dbReference>
<comment type="caution">
    <text evidence="2">The sequence shown here is derived from an EMBL/GenBank/DDBJ whole genome shotgun (WGS) entry which is preliminary data.</text>
</comment>